<dbReference type="KEGG" id="hwc:Hqrw_3788"/>
<name>G0LN53_HALWC</name>
<organism evidence="2 3">
    <name type="scientific">Haloquadratum walsbyi (strain DSM 16854 / JCM 12705 / C23)</name>
    <dbReference type="NCBI Taxonomy" id="768065"/>
    <lineage>
        <taxon>Archaea</taxon>
        <taxon>Methanobacteriati</taxon>
        <taxon>Methanobacteriota</taxon>
        <taxon>Stenosarchaea group</taxon>
        <taxon>Halobacteria</taxon>
        <taxon>Halobacteriales</taxon>
        <taxon>Haloferacaceae</taxon>
        <taxon>Haloquadratum</taxon>
    </lineage>
</organism>
<reference evidence="2 3" key="1">
    <citation type="journal article" date="2011" name="PLoS ONE">
        <title>Haloquadratum walsbyi: limited diversity in a global pond.</title>
        <authorList>
            <person name="Dyall-Smith M."/>
            <person name="Pfeiffer F."/>
            <person name="Klee K."/>
            <person name="Palm P."/>
            <person name="Gross K."/>
            <person name="Schuster S.C."/>
            <person name="Rampp M."/>
            <person name="Oesterhelt D."/>
        </authorList>
    </citation>
    <scope>NUCLEOTIDE SEQUENCE [LARGE SCALE GENOMIC DNA]</scope>
    <source>
        <strain evidence="3">DSM 16854 / JCM 12705 / C23</strain>
    </source>
</reference>
<dbReference type="AlphaFoldDB" id="G0LN53"/>
<evidence type="ECO:0000313" key="2">
    <source>
        <dbReference type="EMBL" id="CCC41523.1"/>
    </source>
</evidence>
<dbReference type="Proteomes" id="UP000007954">
    <property type="component" value="Chromosome"/>
</dbReference>
<feature type="transmembrane region" description="Helical" evidence="1">
    <location>
        <begin position="42"/>
        <end position="68"/>
    </location>
</feature>
<evidence type="ECO:0000313" key="3">
    <source>
        <dbReference type="Proteomes" id="UP000007954"/>
    </source>
</evidence>
<dbReference type="HOGENOM" id="CLU_1665460_0_0_2"/>
<keyword evidence="1" id="KW-0812">Transmembrane</keyword>
<keyword evidence="1" id="KW-1133">Transmembrane helix</keyword>
<dbReference type="InterPro" id="IPR007404">
    <property type="entry name" value="YdjM-like"/>
</dbReference>
<feature type="transmembrane region" description="Helical" evidence="1">
    <location>
        <begin position="118"/>
        <end position="145"/>
    </location>
</feature>
<sequence length="164" mass="18083">MTPLGHLALGLISGRTLEYETTALRLCLLATFLPDIIDKPMFAIGVSITGHTVGHSVLTFCGISILLISVSRLRFLIPILPGYGSHIIADLIVAYPKFLTNYFWPVLPQRPTPDDPVIQYWIDYATSITGVIELIPIVVALWIIFIDGYIPVINTTTESSDIES</sequence>
<dbReference type="EMBL" id="FR746099">
    <property type="protein sequence ID" value="CCC41523.1"/>
    <property type="molecule type" value="Genomic_DNA"/>
</dbReference>
<gene>
    <name evidence="2" type="ordered locus">Hqrw_3788</name>
</gene>
<feature type="transmembrane region" description="Helical" evidence="1">
    <location>
        <begin position="75"/>
        <end position="98"/>
    </location>
</feature>
<dbReference type="Pfam" id="PF04307">
    <property type="entry name" value="YdjM"/>
    <property type="match status" value="1"/>
</dbReference>
<evidence type="ECO:0000256" key="1">
    <source>
        <dbReference type="SAM" id="Phobius"/>
    </source>
</evidence>
<proteinExistence type="predicted"/>
<dbReference type="GeneID" id="12448647"/>
<keyword evidence="1" id="KW-0472">Membrane</keyword>
<dbReference type="RefSeq" id="WP_014556881.1">
    <property type="nucleotide sequence ID" value="NC_017459.1"/>
</dbReference>
<accession>G0LN53</accession>
<protein>
    <submittedName>
        <fullName evidence="2">DUF457 family protein</fullName>
    </submittedName>
</protein>